<keyword evidence="3 6" id="KW-0732">Signal</keyword>
<name>A0ABU3PDJ8_9BURK</name>
<comment type="caution">
    <text evidence="7">The sequence shown here is derived from an EMBL/GenBank/DDBJ whole genome shotgun (WGS) entry which is preliminary data.</text>
</comment>
<dbReference type="InterPro" id="IPR010583">
    <property type="entry name" value="MipA"/>
</dbReference>
<gene>
    <name evidence="7" type="ORF">RQP53_15400</name>
</gene>
<sequence length="297" mass="31849">MNKLLTCLFLISLGPWAGAQTPLFEPMPEGSHDAFVGLGLASRPSYEGSGLKRWQLEPVVQAAWASGFFISGTQAGWRLSDLADDTTDAGRGAARWGHWEWGPLLSLRPGRNAQGRGWFVDSPGAIGALGNDVSNLAPPRGSLLQELDPISTQLEAGAFLNLRIGAQWRLSQSLLAGKGRDATALRWSVDLQYALPAPAPHHSLSWSAGGSWSNAGYNRSSFGITSAEALRSGLASYTPGQGLSELRTQLRWNWALSPQWLLSTALQLSSLQGPARSSPLVERARSAAVSSALVYRF</sequence>
<feature type="signal peptide" evidence="6">
    <location>
        <begin position="1"/>
        <end position="19"/>
    </location>
</feature>
<protein>
    <submittedName>
        <fullName evidence="7">MipA/OmpV family protein</fullName>
    </submittedName>
</protein>
<dbReference type="PANTHER" id="PTHR38776:SF1">
    <property type="entry name" value="MLTA-INTERACTING PROTEIN-RELATED"/>
    <property type="match status" value="1"/>
</dbReference>
<keyword evidence="5" id="KW-0998">Cell outer membrane</keyword>
<accession>A0ABU3PDJ8</accession>
<evidence type="ECO:0000256" key="3">
    <source>
        <dbReference type="ARBA" id="ARBA00022729"/>
    </source>
</evidence>
<evidence type="ECO:0000256" key="2">
    <source>
        <dbReference type="ARBA" id="ARBA00005722"/>
    </source>
</evidence>
<evidence type="ECO:0000313" key="7">
    <source>
        <dbReference type="EMBL" id="MDT9000660.1"/>
    </source>
</evidence>
<feature type="chain" id="PRO_5045253489" evidence="6">
    <location>
        <begin position="20"/>
        <end position="297"/>
    </location>
</feature>
<evidence type="ECO:0000256" key="6">
    <source>
        <dbReference type="SAM" id="SignalP"/>
    </source>
</evidence>
<keyword evidence="4" id="KW-0472">Membrane</keyword>
<organism evidence="7 8">
    <name type="scientific">Roseateles aquae</name>
    <dbReference type="NCBI Taxonomy" id="3077235"/>
    <lineage>
        <taxon>Bacteria</taxon>
        <taxon>Pseudomonadati</taxon>
        <taxon>Pseudomonadota</taxon>
        <taxon>Betaproteobacteria</taxon>
        <taxon>Burkholderiales</taxon>
        <taxon>Sphaerotilaceae</taxon>
        <taxon>Roseateles</taxon>
    </lineage>
</organism>
<evidence type="ECO:0000256" key="5">
    <source>
        <dbReference type="ARBA" id="ARBA00023237"/>
    </source>
</evidence>
<comment type="similarity">
    <text evidence="2">Belongs to the MipA/OmpV family.</text>
</comment>
<proteinExistence type="inferred from homology"/>
<evidence type="ECO:0000313" key="8">
    <source>
        <dbReference type="Proteomes" id="UP001246372"/>
    </source>
</evidence>
<dbReference type="PANTHER" id="PTHR38776">
    <property type="entry name" value="MLTA-INTERACTING PROTEIN-RELATED"/>
    <property type="match status" value="1"/>
</dbReference>
<comment type="subcellular location">
    <subcellularLocation>
        <location evidence="1">Cell outer membrane</location>
    </subcellularLocation>
</comment>
<evidence type="ECO:0000256" key="1">
    <source>
        <dbReference type="ARBA" id="ARBA00004442"/>
    </source>
</evidence>
<keyword evidence="8" id="KW-1185">Reference proteome</keyword>
<dbReference type="RefSeq" id="WP_315651457.1">
    <property type="nucleotide sequence ID" value="NZ_JAVXZY010000006.1"/>
</dbReference>
<evidence type="ECO:0000256" key="4">
    <source>
        <dbReference type="ARBA" id="ARBA00023136"/>
    </source>
</evidence>
<reference evidence="7" key="1">
    <citation type="submission" date="2023-09" db="EMBL/GenBank/DDBJ databases">
        <title>Paucibacter sp. APW11 Genome sequencing and assembly.</title>
        <authorList>
            <person name="Kim I."/>
        </authorList>
    </citation>
    <scope>NUCLEOTIDE SEQUENCE</scope>
    <source>
        <strain evidence="7">APW11</strain>
    </source>
</reference>
<dbReference type="EMBL" id="JAVXZY010000006">
    <property type="protein sequence ID" value="MDT9000660.1"/>
    <property type="molecule type" value="Genomic_DNA"/>
</dbReference>
<dbReference type="Pfam" id="PF06629">
    <property type="entry name" value="MipA"/>
    <property type="match status" value="1"/>
</dbReference>
<dbReference type="Proteomes" id="UP001246372">
    <property type="component" value="Unassembled WGS sequence"/>
</dbReference>